<dbReference type="EMBL" id="LWCA01000982">
    <property type="protein sequence ID" value="OAF66274.1"/>
    <property type="molecule type" value="Genomic_DNA"/>
</dbReference>
<accession>A0A177AYL5</accession>
<organism evidence="1 2">
    <name type="scientific">Intoshia linei</name>
    <dbReference type="NCBI Taxonomy" id="1819745"/>
    <lineage>
        <taxon>Eukaryota</taxon>
        <taxon>Metazoa</taxon>
        <taxon>Spiralia</taxon>
        <taxon>Lophotrochozoa</taxon>
        <taxon>Mesozoa</taxon>
        <taxon>Orthonectida</taxon>
        <taxon>Rhopaluridae</taxon>
        <taxon>Intoshia</taxon>
    </lineage>
</organism>
<gene>
    <name evidence="1" type="ORF">A3Q56_06001</name>
</gene>
<dbReference type="Proteomes" id="UP000078046">
    <property type="component" value="Unassembled WGS sequence"/>
</dbReference>
<evidence type="ECO:0000313" key="1">
    <source>
        <dbReference type="EMBL" id="OAF66274.1"/>
    </source>
</evidence>
<protein>
    <submittedName>
        <fullName evidence="1">Uncharacterized protein</fullName>
    </submittedName>
</protein>
<comment type="caution">
    <text evidence="1">The sequence shown here is derived from an EMBL/GenBank/DDBJ whole genome shotgun (WGS) entry which is preliminary data.</text>
</comment>
<evidence type="ECO:0000313" key="2">
    <source>
        <dbReference type="Proteomes" id="UP000078046"/>
    </source>
</evidence>
<proteinExistence type="predicted"/>
<keyword evidence="2" id="KW-1185">Reference proteome</keyword>
<sequence>MDANSWLKNFKKFWENIQQHCKKMTYQKPRYSEQTGSIARSILNIETKNIKAELLSATVIKHIIGTWSSINTISARIEMSCMRMLNNEDIDQYVHRIRIQANKCNFSSEEESIRDHIAIHCTKKHFNGYNKIEESFHIKCYISVQQRRKHT</sequence>
<name>A0A177AYL5_9BILA</name>
<reference evidence="1 2" key="1">
    <citation type="submission" date="2016-04" db="EMBL/GenBank/DDBJ databases">
        <title>The genome of Intoshia linei affirms orthonectids as highly simplified spiralians.</title>
        <authorList>
            <person name="Mikhailov K.V."/>
            <person name="Slusarev G.S."/>
            <person name="Nikitin M.A."/>
            <person name="Logacheva M.D."/>
            <person name="Penin A."/>
            <person name="Aleoshin V."/>
            <person name="Panchin Y.V."/>
        </authorList>
    </citation>
    <scope>NUCLEOTIDE SEQUENCE [LARGE SCALE GENOMIC DNA]</scope>
    <source>
        <strain evidence="1">Intl2013</strain>
        <tissue evidence="1">Whole animal</tissue>
    </source>
</reference>
<dbReference type="AlphaFoldDB" id="A0A177AYL5"/>